<feature type="region of interest" description="Disordered" evidence="1">
    <location>
        <begin position="55"/>
        <end position="84"/>
    </location>
</feature>
<accession>A0A485K6F7</accession>
<organism evidence="3 4">
    <name type="scientific">Aphanomyces stellatus</name>
    <dbReference type="NCBI Taxonomy" id="120398"/>
    <lineage>
        <taxon>Eukaryota</taxon>
        <taxon>Sar</taxon>
        <taxon>Stramenopiles</taxon>
        <taxon>Oomycota</taxon>
        <taxon>Saprolegniomycetes</taxon>
        <taxon>Saprolegniales</taxon>
        <taxon>Verrucalvaceae</taxon>
        <taxon>Aphanomyces</taxon>
    </lineage>
</organism>
<evidence type="ECO:0000256" key="1">
    <source>
        <dbReference type="SAM" id="MobiDB-lite"/>
    </source>
</evidence>
<dbReference type="EMBL" id="CAADRA010000038">
    <property type="protein sequence ID" value="VFT77889.1"/>
    <property type="molecule type" value="Genomic_DNA"/>
</dbReference>
<name>A0A485K6F7_9STRA</name>
<evidence type="ECO:0000313" key="2">
    <source>
        <dbReference type="EMBL" id="KAF0719970.1"/>
    </source>
</evidence>
<reference evidence="3 4" key="1">
    <citation type="submission" date="2019-03" db="EMBL/GenBank/DDBJ databases">
        <authorList>
            <person name="Gaulin E."/>
            <person name="Dumas B."/>
        </authorList>
    </citation>
    <scope>NUCLEOTIDE SEQUENCE [LARGE SCALE GENOMIC DNA]</scope>
    <source>
        <strain evidence="3">CBS 568.67</strain>
    </source>
</reference>
<keyword evidence="4" id="KW-1185">Reference proteome</keyword>
<feature type="compositionally biased region" description="Polar residues" evidence="1">
    <location>
        <begin position="55"/>
        <end position="66"/>
    </location>
</feature>
<dbReference type="Gene3D" id="3.30.160.60">
    <property type="entry name" value="Classic Zinc Finger"/>
    <property type="match status" value="1"/>
</dbReference>
<reference evidence="2" key="2">
    <citation type="submission" date="2019-06" db="EMBL/GenBank/DDBJ databases">
        <title>Genomics analysis of Aphanomyces spp. identifies a new class of oomycete effector associated with host adaptation.</title>
        <authorList>
            <person name="Gaulin E."/>
        </authorList>
    </citation>
    <scope>NUCLEOTIDE SEQUENCE</scope>
    <source>
        <strain evidence="2">CBS 578.67</strain>
    </source>
</reference>
<dbReference type="AlphaFoldDB" id="A0A485K6F7"/>
<dbReference type="EMBL" id="VJMH01000038">
    <property type="protein sequence ID" value="KAF0719970.1"/>
    <property type="molecule type" value="Genomic_DNA"/>
</dbReference>
<evidence type="ECO:0000313" key="3">
    <source>
        <dbReference type="EMBL" id="VFT77889.1"/>
    </source>
</evidence>
<evidence type="ECO:0000313" key="4">
    <source>
        <dbReference type="Proteomes" id="UP000332933"/>
    </source>
</evidence>
<gene>
    <name evidence="3" type="primary">Aste57867_664</name>
    <name evidence="2" type="ORF">As57867_000663</name>
    <name evidence="3" type="ORF">ASTE57867_664</name>
</gene>
<sequence length="164" mass="18011">MKTRAWTCKGAPSLSEMLDIACRLVVKEFNGDAKAKKIGYRLMGVRMSMLEPVATATSTSKTSGRQRTLDKMPLVPPPPPSPSKMAIQKVKNVVNEEATARPTHGAIAPTNSTTYEPCPICGHEFDVRSVFLVNEHIDRCLGQGSTRKKTDASTFHAFFQGHHQ</sequence>
<dbReference type="Proteomes" id="UP000332933">
    <property type="component" value="Unassembled WGS sequence"/>
</dbReference>
<protein>
    <submittedName>
        <fullName evidence="3">Aste57867_664 protein</fullName>
    </submittedName>
</protein>
<proteinExistence type="predicted"/>